<sequence length="85" mass="9634">METTIEGWNGNTVDRTLRQEAVSAKLMEAWASTAGRAHRQRRHRRLQCRNGVAFSHTEEKEKGGDGMGCCLVPKRTMYRILSGNE</sequence>
<evidence type="ECO:0000313" key="2">
    <source>
        <dbReference type="Proteomes" id="UP001055439"/>
    </source>
</evidence>
<protein>
    <submittedName>
        <fullName evidence="1">Uncharacterized protein</fullName>
    </submittedName>
</protein>
<dbReference type="AlphaFoldDB" id="A0A9E7IKC1"/>
<dbReference type="Proteomes" id="UP001055439">
    <property type="component" value="Chromosome 9"/>
</dbReference>
<keyword evidence="2" id="KW-1185">Reference proteome</keyword>
<gene>
    <name evidence="1" type="ORF">MUK42_13110</name>
</gene>
<evidence type="ECO:0000313" key="1">
    <source>
        <dbReference type="EMBL" id="URE49332.1"/>
    </source>
</evidence>
<accession>A0A9E7IKC1</accession>
<reference evidence="1" key="1">
    <citation type="submission" date="2022-05" db="EMBL/GenBank/DDBJ databases">
        <title>The Musa troglodytarum L. genome provides insights into the mechanism of non-climacteric behaviour and enrichment of carotenoids.</title>
        <authorList>
            <person name="Wang J."/>
        </authorList>
    </citation>
    <scope>NUCLEOTIDE SEQUENCE</scope>
    <source>
        <tissue evidence="1">Leaf</tissue>
    </source>
</reference>
<name>A0A9E7IKC1_9LILI</name>
<dbReference type="EMBL" id="CP097511">
    <property type="protein sequence ID" value="URE49332.1"/>
    <property type="molecule type" value="Genomic_DNA"/>
</dbReference>
<proteinExistence type="predicted"/>
<organism evidence="1 2">
    <name type="scientific">Musa troglodytarum</name>
    <name type="common">fe'i banana</name>
    <dbReference type="NCBI Taxonomy" id="320322"/>
    <lineage>
        <taxon>Eukaryota</taxon>
        <taxon>Viridiplantae</taxon>
        <taxon>Streptophyta</taxon>
        <taxon>Embryophyta</taxon>
        <taxon>Tracheophyta</taxon>
        <taxon>Spermatophyta</taxon>
        <taxon>Magnoliopsida</taxon>
        <taxon>Liliopsida</taxon>
        <taxon>Zingiberales</taxon>
        <taxon>Musaceae</taxon>
        <taxon>Musa</taxon>
    </lineage>
</organism>